<evidence type="ECO:0000256" key="1">
    <source>
        <dbReference type="ARBA" id="ARBA00005446"/>
    </source>
</evidence>
<feature type="compositionally biased region" description="Acidic residues" evidence="6">
    <location>
        <begin position="65"/>
        <end position="80"/>
    </location>
</feature>
<dbReference type="AlphaFoldDB" id="A0A9P6B3A0"/>
<organism evidence="8 9">
    <name type="scientific">Hydnum rufescens UP504</name>
    <dbReference type="NCBI Taxonomy" id="1448309"/>
    <lineage>
        <taxon>Eukaryota</taxon>
        <taxon>Fungi</taxon>
        <taxon>Dikarya</taxon>
        <taxon>Basidiomycota</taxon>
        <taxon>Agaricomycotina</taxon>
        <taxon>Agaricomycetes</taxon>
        <taxon>Cantharellales</taxon>
        <taxon>Hydnaceae</taxon>
        <taxon>Hydnum</taxon>
    </lineage>
</organism>
<keyword evidence="9" id="KW-1185">Reference proteome</keyword>
<dbReference type="PROSITE" id="PS51192">
    <property type="entry name" value="HELICASE_ATP_BIND_1"/>
    <property type="match status" value="1"/>
</dbReference>
<dbReference type="GO" id="GO:0005524">
    <property type="term" value="F:ATP binding"/>
    <property type="evidence" value="ECO:0007669"/>
    <property type="project" value="InterPro"/>
</dbReference>
<evidence type="ECO:0000259" key="7">
    <source>
        <dbReference type="PROSITE" id="PS51192"/>
    </source>
</evidence>
<evidence type="ECO:0000256" key="4">
    <source>
        <dbReference type="ARBA" id="ARBA00034617"/>
    </source>
</evidence>
<dbReference type="EC" id="5.6.2.4" evidence="5"/>
<dbReference type="PANTHER" id="PTHR13710:SF105">
    <property type="entry name" value="ATP-DEPENDENT DNA HELICASE Q1"/>
    <property type="match status" value="1"/>
</dbReference>
<dbReference type="Pfam" id="PF00270">
    <property type="entry name" value="DEAD"/>
    <property type="match status" value="1"/>
</dbReference>
<evidence type="ECO:0000256" key="6">
    <source>
        <dbReference type="SAM" id="MobiDB-lite"/>
    </source>
</evidence>
<gene>
    <name evidence="8" type="ORF">BS47DRAFT_1360085</name>
</gene>
<dbReference type="GO" id="GO:0005737">
    <property type="term" value="C:cytoplasm"/>
    <property type="evidence" value="ECO:0007669"/>
    <property type="project" value="TreeGrafter"/>
</dbReference>
<dbReference type="OrthoDB" id="2690632at2759"/>
<dbReference type="Proteomes" id="UP000886523">
    <property type="component" value="Unassembled WGS sequence"/>
</dbReference>
<dbReference type="GO" id="GO:0000724">
    <property type="term" value="P:double-strand break repair via homologous recombination"/>
    <property type="evidence" value="ECO:0007669"/>
    <property type="project" value="TreeGrafter"/>
</dbReference>
<dbReference type="SMART" id="SM00487">
    <property type="entry name" value="DEXDc"/>
    <property type="match status" value="1"/>
</dbReference>
<proteinExistence type="inferred from homology"/>
<keyword evidence="2" id="KW-0238">DNA-binding</keyword>
<feature type="region of interest" description="Disordered" evidence="6">
    <location>
        <begin position="551"/>
        <end position="660"/>
    </location>
</feature>
<dbReference type="EMBL" id="MU128936">
    <property type="protein sequence ID" value="KAF9516883.1"/>
    <property type="molecule type" value="Genomic_DNA"/>
</dbReference>
<dbReference type="InterPro" id="IPR027417">
    <property type="entry name" value="P-loop_NTPase"/>
</dbReference>
<dbReference type="SUPFAM" id="SSF52540">
    <property type="entry name" value="P-loop containing nucleoside triphosphate hydrolases"/>
    <property type="match status" value="1"/>
</dbReference>
<dbReference type="InterPro" id="IPR011545">
    <property type="entry name" value="DEAD/DEAH_box_helicase_dom"/>
</dbReference>
<name>A0A9P6B3A0_9AGAM</name>
<dbReference type="GO" id="GO:0003677">
    <property type="term" value="F:DNA binding"/>
    <property type="evidence" value="ECO:0007669"/>
    <property type="project" value="UniProtKB-KW"/>
</dbReference>
<evidence type="ECO:0000256" key="2">
    <source>
        <dbReference type="ARBA" id="ARBA00023125"/>
    </source>
</evidence>
<comment type="similarity">
    <text evidence="1">Belongs to the helicase family. RecQ subfamily.</text>
</comment>
<sequence>MPGDTPEWISGLVDSQWKCHMTSTHVPVMQKRGGTPAPDQLEGWGRGQRGPPEGMGAPGLSLSSDDNEESEIPDCETDSEDKDICDHVWVSSPDWVSDETYDQQASFTAPTLAESLLGQSATEHLWTKSNHKKIAHMAQPKTVIAIECDSKNVIHEAATGSGKTITMGILMLLHPKTIFITVSPLNELQHGQVTDLEEIGIKSLAVNGSTDNSMSFWKGILEEGIYQNFIVQPEIFWEGGVHSHFKTLLRHPEFRKRAGFLLMDEAHNIDHWGCLRNGSPAFQPTWACLGEACTAFLGPHQVLAFTATAPGEIMHQIINSLHLHPDNHWPLQIIYRKDECRKRNWNGYKSGACIMLIATSSAGTAIEEKSKQALWNHSVKACRQPKKNRIQQCILDYGKCGVVGNILSHLTGPAKSANGFAVMGHNVVYHLGLLLMSYGQCLQQLLAPKKSLELKAAQRYSKWCCILLSKTGIETLLKSIKPTPNIAFEILSELGCRTGDWFQPYALEIFDIIHLFDTVDWPKYAHGVQDKANAEAFRDRHKLRQTVAMAMGKSPAPQPSHIQTKSKQETLRPQAPKVLNEDTNTNNHSSVVAPPASLPPHSPSHRHQTHSSHKAFEPPPNQPISKHVRKDTVTSRVDASRGGNGLDQGQTQRGRQGRAK</sequence>
<protein>
    <recommendedName>
        <fullName evidence="5">DNA 3'-5' helicase</fullName>
        <ecNumber evidence="5">5.6.2.4</ecNumber>
    </recommendedName>
</protein>
<feature type="region of interest" description="Disordered" evidence="6">
    <location>
        <begin position="26"/>
        <end position="80"/>
    </location>
</feature>
<evidence type="ECO:0000313" key="8">
    <source>
        <dbReference type="EMBL" id="KAF9516883.1"/>
    </source>
</evidence>
<reference evidence="8" key="1">
    <citation type="journal article" date="2020" name="Nat. Commun.">
        <title>Large-scale genome sequencing of mycorrhizal fungi provides insights into the early evolution of symbiotic traits.</title>
        <authorList>
            <person name="Miyauchi S."/>
            <person name="Kiss E."/>
            <person name="Kuo A."/>
            <person name="Drula E."/>
            <person name="Kohler A."/>
            <person name="Sanchez-Garcia M."/>
            <person name="Morin E."/>
            <person name="Andreopoulos B."/>
            <person name="Barry K.W."/>
            <person name="Bonito G."/>
            <person name="Buee M."/>
            <person name="Carver A."/>
            <person name="Chen C."/>
            <person name="Cichocki N."/>
            <person name="Clum A."/>
            <person name="Culley D."/>
            <person name="Crous P.W."/>
            <person name="Fauchery L."/>
            <person name="Girlanda M."/>
            <person name="Hayes R.D."/>
            <person name="Keri Z."/>
            <person name="LaButti K."/>
            <person name="Lipzen A."/>
            <person name="Lombard V."/>
            <person name="Magnuson J."/>
            <person name="Maillard F."/>
            <person name="Murat C."/>
            <person name="Nolan M."/>
            <person name="Ohm R.A."/>
            <person name="Pangilinan J."/>
            <person name="Pereira M.F."/>
            <person name="Perotto S."/>
            <person name="Peter M."/>
            <person name="Pfister S."/>
            <person name="Riley R."/>
            <person name="Sitrit Y."/>
            <person name="Stielow J.B."/>
            <person name="Szollosi G."/>
            <person name="Zifcakova L."/>
            <person name="Stursova M."/>
            <person name="Spatafora J.W."/>
            <person name="Tedersoo L."/>
            <person name="Vaario L.M."/>
            <person name="Yamada A."/>
            <person name="Yan M."/>
            <person name="Wang P."/>
            <person name="Xu J."/>
            <person name="Bruns T."/>
            <person name="Baldrian P."/>
            <person name="Vilgalys R."/>
            <person name="Dunand C."/>
            <person name="Henrissat B."/>
            <person name="Grigoriev I.V."/>
            <person name="Hibbett D."/>
            <person name="Nagy L.G."/>
            <person name="Martin F.M."/>
        </authorList>
    </citation>
    <scope>NUCLEOTIDE SEQUENCE</scope>
    <source>
        <strain evidence="8">UP504</strain>
    </source>
</reference>
<accession>A0A9P6B3A0</accession>
<dbReference type="PANTHER" id="PTHR13710">
    <property type="entry name" value="DNA HELICASE RECQ FAMILY MEMBER"/>
    <property type="match status" value="1"/>
</dbReference>
<comment type="catalytic activity">
    <reaction evidence="4">
        <text>Couples ATP hydrolysis with the unwinding of duplex DNA by translocating in the 3'-5' direction.</text>
        <dbReference type="EC" id="5.6.2.4"/>
    </reaction>
</comment>
<comment type="caution">
    <text evidence="8">The sequence shown here is derived from an EMBL/GenBank/DDBJ whole genome shotgun (WGS) entry which is preliminary data.</text>
</comment>
<dbReference type="Gene3D" id="3.40.50.300">
    <property type="entry name" value="P-loop containing nucleotide triphosphate hydrolases"/>
    <property type="match status" value="1"/>
</dbReference>
<feature type="compositionally biased region" description="Basic residues" evidence="6">
    <location>
        <begin position="603"/>
        <end position="613"/>
    </location>
</feature>
<dbReference type="GO" id="GO:0005694">
    <property type="term" value="C:chromosome"/>
    <property type="evidence" value="ECO:0007669"/>
    <property type="project" value="TreeGrafter"/>
</dbReference>
<feature type="domain" description="Helicase ATP-binding" evidence="7">
    <location>
        <begin position="144"/>
        <end position="327"/>
    </location>
</feature>
<evidence type="ECO:0000256" key="3">
    <source>
        <dbReference type="ARBA" id="ARBA00023235"/>
    </source>
</evidence>
<dbReference type="GO" id="GO:0043138">
    <property type="term" value="F:3'-5' DNA helicase activity"/>
    <property type="evidence" value="ECO:0007669"/>
    <property type="project" value="UniProtKB-EC"/>
</dbReference>
<evidence type="ECO:0000256" key="5">
    <source>
        <dbReference type="ARBA" id="ARBA00034808"/>
    </source>
</evidence>
<evidence type="ECO:0000313" key="9">
    <source>
        <dbReference type="Proteomes" id="UP000886523"/>
    </source>
</evidence>
<dbReference type="GO" id="GO:0009378">
    <property type="term" value="F:four-way junction helicase activity"/>
    <property type="evidence" value="ECO:0007669"/>
    <property type="project" value="TreeGrafter"/>
</dbReference>
<dbReference type="InterPro" id="IPR014001">
    <property type="entry name" value="Helicase_ATP-bd"/>
</dbReference>
<keyword evidence="3" id="KW-0413">Isomerase</keyword>